<dbReference type="AlphaFoldDB" id="A0A3E0I8Z5"/>
<comment type="caution">
    <text evidence="1">The sequence shown here is derived from an EMBL/GenBank/DDBJ whole genome shotgun (WGS) entry which is preliminary data.</text>
</comment>
<evidence type="ECO:0000313" key="1">
    <source>
        <dbReference type="EMBL" id="REH55234.1"/>
    </source>
</evidence>
<accession>A0A3E0I8Z5</accession>
<proteinExistence type="predicted"/>
<organism evidence="1 2">
    <name type="scientific">Kutzneria buriramensis</name>
    <dbReference type="NCBI Taxonomy" id="1045776"/>
    <lineage>
        <taxon>Bacteria</taxon>
        <taxon>Bacillati</taxon>
        <taxon>Actinomycetota</taxon>
        <taxon>Actinomycetes</taxon>
        <taxon>Pseudonocardiales</taxon>
        <taxon>Pseudonocardiaceae</taxon>
        <taxon>Kutzneria</taxon>
    </lineage>
</organism>
<keyword evidence="2" id="KW-1185">Reference proteome</keyword>
<name>A0A3E0I8Z5_9PSEU</name>
<dbReference type="Proteomes" id="UP000256269">
    <property type="component" value="Unassembled WGS sequence"/>
</dbReference>
<sequence length="99" mass="11226">MAVVGTSVLIGRDTDTPTRIWRRYRRNLGLHRHEFDEYLTGTELATAVRVGAPHRLTDPWPLAVLRDTAKFQPAQSFRFVSDDDPAPLRDLADLGSPQR</sequence>
<dbReference type="RefSeq" id="WP_211352840.1">
    <property type="nucleotide sequence ID" value="NZ_QUNO01000001.1"/>
</dbReference>
<evidence type="ECO:0000313" key="2">
    <source>
        <dbReference type="Proteomes" id="UP000256269"/>
    </source>
</evidence>
<gene>
    <name evidence="1" type="ORF">BCF44_101251</name>
</gene>
<protein>
    <submittedName>
        <fullName evidence="1">Uncharacterized protein</fullName>
    </submittedName>
</protein>
<reference evidence="1 2" key="1">
    <citation type="submission" date="2018-08" db="EMBL/GenBank/DDBJ databases">
        <title>Genomic Encyclopedia of Archaeal and Bacterial Type Strains, Phase II (KMG-II): from individual species to whole genera.</title>
        <authorList>
            <person name="Goeker M."/>
        </authorList>
    </citation>
    <scope>NUCLEOTIDE SEQUENCE [LARGE SCALE GENOMIC DNA]</scope>
    <source>
        <strain evidence="1 2">DSM 45791</strain>
    </source>
</reference>
<dbReference type="EMBL" id="QUNO01000001">
    <property type="protein sequence ID" value="REH55234.1"/>
    <property type="molecule type" value="Genomic_DNA"/>
</dbReference>